<accession>A0AAE0S1U3</accession>
<dbReference type="PANTHER" id="PTHR24020">
    <property type="entry name" value="COLLAGEN ALPHA"/>
    <property type="match status" value="1"/>
</dbReference>
<feature type="chain" id="PRO_5042218812" description="COL6A" evidence="7">
    <location>
        <begin position="18"/>
        <end position="753"/>
    </location>
</feature>
<dbReference type="InterPro" id="IPR000742">
    <property type="entry name" value="EGF"/>
</dbReference>
<dbReference type="InterPro" id="IPR000152">
    <property type="entry name" value="EGF-type_Asp/Asn_hydroxyl_site"/>
</dbReference>
<dbReference type="SMART" id="SM00179">
    <property type="entry name" value="EGF_CA"/>
    <property type="match status" value="4"/>
</dbReference>
<dbReference type="PROSITE" id="PS01186">
    <property type="entry name" value="EGF_2"/>
    <property type="match status" value="4"/>
</dbReference>
<dbReference type="PROSITE" id="PS00010">
    <property type="entry name" value="ASX_HYDROXYL"/>
    <property type="match status" value="2"/>
</dbReference>
<keyword evidence="11" id="KW-1185">Reference proteome</keyword>
<dbReference type="AlphaFoldDB" id="A0AAE0S1U3"/>
<gene>
    <name evidence="10" type="ORF">CHS0354_022771</name>
</gene>
<protein>
    <recommendedName>
        <fullName evidence="12">COL6A</fullName>
    </recommendedName>
</protein>
<dbReference type="SUPFAM" id="SSF57196">
    <property type="entry name" value="EGF/Laminin"/>
    <property type="match status" value="3"/>
</dbReference>
<dbReference type="Pfam" id="PF00008">
    <property type="entry name" value="EGF"/>
    <property type="match status" value="4"/>
</dbReference>
<dbReference type="InterPro" id="IPR018097">
    <property type="entry name" value="EGF_Ca-bd_CS"/>
</dbReference>
<dbReference type="Proteomes" id="UP001195483">
    <property type="component" value="Unassembled WGS sequence"/>
</dbReference>
<dbReference type="PROSITE" id="PS01187">
    <property type="entry name" value="EGF_CA"/>
    <property type="match status" value="2"/>
</dbReference>
<feature type="domain" description="EGF-like" evidence="8">
    <location>
        <begin position="318"/>
        <end position="354"/>
    </location>
</feature>
<evidence type="ECO:0000256" key="3">
    <source>
        <dbReference type="ARBA" id="ARBA00022737"/>
    </source>
</evidence>
<dbReference type="InterPro" id="IPR001881">
    <property type="entry name" value="EGF-like_Ca-bd_dom"/>
</dbReference>
<dbReference type="Gene3D" id="3.40.50.410">
    <property type="entry name" value="von Willebrand factor, type A domain"/>
    <property type="match status" value="3"/>
</dbReference>
<organism evidence="10 11">
    <name type="scientific">Potamilus streckersoni</name>
    <dbReference type="NCBI Taxonomy" id="2493646"/>
    <lineage>
        <taxon>Eukaryota</taxon>
        <taxon>Metazoa</taxon>
        <taxon>Spiralia</taxon>
        <taxon>Lophotrochozoa</taxon>
        <taxon>Mollusca</taxon>
        <taxon>Bivalvia</taxon>
        <taxon>Autobranchia</taxon>
        <taxon>Heteroconchia</taxon>
        <taxon>Palaeoheterodonta</taxon>
        <taxon>Unionida</taxon>
        <taxon>Unionoidea</taxon>
        <taxon>Unionidae</taxon>
        <taxon>Ambleminae</taxon>
        <taxon>Lampsilini</taxon>
        <taxon>Potamilus</taxon>
    </lineage>
</organism>
<dbReference type="SUPFAM" id="SSF53300">
    <property type="entry name" value="vWA-like"/>
    <property type="match status" value="3"/>
</dbReference>
<sequence>MLWSVSLFLVIVPDVVTYTCTVDPVDVVFVLDSSGSMGSVGFQLELDFVKQFTNLVQIGAEEFHIGVVQFDNDGFIEFGLTTYFDKTSIINAVQTIHYLRGGTSISSGLSTAKDVLDQTKRSSAVKYVVLLTDGDFSSDRDAAVSIANNLKSDSALRIFIIGIGVAIPTDDMKQIASSPSYFLHVNQAAELAAVATTTVNITCQDIKDCAHSPCQNGGTCETTQSGYTCKCSFGYIGVRCQDYDECISNPCFNNGTCYQGRDVYYCMCVPGYIGARCETNYDECSSNPCKNGATCIDRVNGYNCHCVPGYVGVNCETDYDECASSPCRNGGTCVDFVNFFQCRCPYGFYEDLCETGICHPQPADMIFLLDSSVSQTEQNFMNQLHFVSNFTDHVLIGPNDTQLSVITFSSEALVEFDLNTYDNKTTVNAAIQSIKFRPGITRTDKALQKAYEIAASARKRRRPNGKMARVFVFVITDGMSTYREKTKYEANYLKKLNPEGIATIGIGEQVSHQELRDIATSSSNSPNVFSVDNFDSLYTIVTQLVHVTCKECSHSAVSDVILMIDESVNTSNIESLNSFAGLRDSASKPIRLMDTIGSENNDTHVSLTSFSNTVRTHVHFSDYLSRLELLLNISKITHKENVISNISSALYYANMHGFNETNGGRLEARKFFVIFTNGGFNLDPIFELEKKRSHENKIKIITVGFGSNINVDDLQKIATSSYHVFAETDESSTNFDVLKREFVYNSCDLDFID</sequence>
<dbReference type="GO" id="GO:0005509">
    <property type="term" value="F:calcium ion binding"/>
    <property type="evidence" value="ECO:0007669"/>
    <property type="project" value="InterPro"/>
</dbReference>
<keyword evidence="1 6" id="KW-0245">EGF-like domain</keyword>
<dbReference type="SMART" id="SM00327">
    <property type="entry name" value="VWA"/>
    <property type="match status" value="3"/>
</dbReference>
<dbReference type="PROSITE" id="PS00022">
    <property type="entry name" value="EGF_1"/>
    <property type="match status" value="3"/>
</dbReference>
<evidence type="ECO:0000256" key="2">
    <source>
        <dbReference type="ARBA" id="ARBA00022729"/>
    </source>
</evidence>
<evidence type="ECO:0000256" key="6">
    <source>
        <dbReference type="PROSITE-ProRule" id="PRU00076"/>
    </source>
</evidence>
<proteinExistence type="predicted"/>
<feature type="domain" description="EGF-like" evidence="8">
    <location>
        <begin position="242"/>
        <end position="278"/>
    </location>
</feature>
<dbReference type="PANTHER" id="PTHR24020:SF20">
    <property type="entry name" value="PH DOMAIN-CONTAINING PROTEIN"/>
    <property type="match status" value="1"/>
</dbReference>
<dbReference type="PROSITE" id="PS50026">
    <property type="entry name" value="EGF_3"/>
    <property type="match status" value="4"/>
</dbReference>
<evidence type="ECO:0000313" key="11">
    <source>
        <dbReference type="Proteomes" id="UP001195483"/>
    </source>
</evidence>
<evidence type="ECO:0000313" key="10">
    <source>
        <dbReference type="EMBL" id="KAK3583737.1"/>
    </source>
</evidence>
<evidence type="ECO:0000259" key="8">
    <source>
        <dbReference type="PROSITE" id="PS50026"/>
    </source>
</evidence>
<feature type="domain" description="EGF-like" evidence="8">
    <location>
        <begin position="205"/>
        <end position="241"/>
    </location>
</feature>
<dbReference type="CDD" id="cd00198">
    <property type="entry name" value="vWFA"/>
    <property type="match status" value="1"/>
</dbReference>
<keyword evidence="2 7" id="KW-0732">Signal</keyword>
<feature type="disulfide bond" evidence="6">
    <location>
        <begin position="306"/>
        <end position="315"/>
    </location>
</feature>
<feature type="domain" description="EGF-like" evidence="8">
    <location>
        <begin position="280"/>
        <end position="316"/>
    </location>
</feature>
<feature type="signal peptide" evidence="7">
    <location>
        <begin position="1"/>
        <end position="17"/>
    </location>
</feature>
<dbReference type="FunFam" id="2.10.25.10:FF:000066">
    <property type="entry name" value="FAT atypical cadherin 4"/>
    <property type="match status" value="1"/>
</dbReference>
<reference evidence="10" key="3">
    <citation type="submission" date="2023-05" db="EMBL/GenBank/DDBJ databases">
        <authorList>
            <person name="Smith C.H."/>
        </authorList>
    </citation>
    <scope>NUCLEOTIDE SEQUENCE</scope>
    <source>
        <strain evidence="10">CHS0354</strain>
        <tissue evidence="10">Mantle</tissue>
    </source>
</reference>
<feature type="domain" description="VWFA" evidence="9">
    <location>
        <begin position="559"/>
        <end position="747"/>
    </location>
</feature>
<feature type="disulfide bond" evidence="6">
    <location>
        <begin position="231"/>
        <end position="240"/>
    </location>
</feature>
<reference evidence="10" key="2">
    <citation type="journal article" date="2021" name="Genome Biol. Evol.">
        <title>Developing a high-quality reference genome for a parasitic bivalve with doubly uniparental inheritance (Bivalvia: Unionida).</title>
        <authorList>
            <person name="Smith C.H."/>
        </authorList>
    </citation>
    <scope>NUCLEOTIDE SEQUENCE</scope>
    <source>
        <strain evidence="10">CHS0354</strain>
        <tissue evidence="10">Mantle</tissue>
    </source>
</reference>
<feature type="disulfide bond" evidence="6">
    <location>
        <begin position="344"/>
        <end position="353"/>
    </location>
</feature>
<dbReference type="CDD" id="cd01450">
    <property type="entry name" value="vWFA_subfamily_ECM"/>
    <property type="match status" value="2"/>
</dbReference>
<dbReference type="PROSITE" id="PS50234">
    <property type="entry name" value="VWFA"/>
    <property type="match status" value="3"/>
</dbReference>
<keyword evidence="5" id="KW-0325">Glycoprotein</keyword>
<dbReference type="InterPro" id="IPR050525">
    <property type="entry name" value="ECM_Assembly_Org"/>
</dbReference>
<feature type="domain" description="VWFA" evidence="9">
    <location>
        <begin position="26"/>
        <end position="199"/>
    </location>
</feature>
<dbReference type="EMBL" id="JAEAOA010001385">
    <property type="protein sequence ID" value="KAK3583737.1"/>
    <property type="molecule type" value="Genomic_DNA"/>
</dbReference>
<dbReference type="CDD" id="cd00054">
    <property type="entry name" value="EGF_CA"/>
    <property type="match status" value="4"/>
</dbReference>
<comment type="caution">
    <text evidence="6">Lacks conserved residue(s) required for the propagation of feature annotation.</text>
</comment>
<dbReference type="Pfam" id="PF00092">
    <property type="entry name" value="VWA"/>
    <property type="match status" value="3"/>
</dbReference>
<evidence type="ECO:0008006" key="12">
    <source>
        <dbReference type="Google" id="ProtNLM"/>
    </source>
</evidence>
<feature type="disulfide bond" evidence="6">
    <location>
        <begin position="268"/>
        <end position="277"/>
    </location>
</feature>
<comment type="caution">
    <text evidence="10">The sequence shown here is derived from an EMBL/GenBank/DDBJ whole genome shotgun (WGS) entry which is preliminary data.</text>
</comment>
<dbReference type="PRINTS" id="PR00010">
    <property type="entry name" value="EGFBLOOD"/>
</dbReference>
<keyword evidence="3" id="KW-0677">Repeat</keyword>
<evidence type="ECO:0000256" key="7">
    <source>
        <dbReference type="SAM" id="SignalP"/>
    </source>
</evidence>
<dbReference type="FunFam" id="2.10.25.10:FF:000434">
    <property type="entry name" value="Predicted protein"/>
    <property type="match status" value="1"/>
</dbReference>
<evidence type="ECO:0000256" key="1">
    <source>
        <dbReference type="ARBA" id="ARBA00022536"/>
    </source>
</evidence>
<dbReference type="InterPro" id="IPR036465">
    <property type="entry name" value="vWFA_dom_sf"/>
</dbReference>
<keyword evidence="4 6" id="KW-1015">Disulfide bond</keyword>
<name>A0AAE0S1U3_9BIVA</name>
<dbReference type="FunFam" id="2.10.25.10:FF:000006">
    <property type="entry name" value="Versican core protein-like isoform 1"/>
    <property type="match status" value="2"/>
</dbReference>
<dbReference type="PRINTS" id="PR00453">
    <property type="entry name" value="VWFADOMAIN"/>
</dbReference>
<evidence type="ECO:0000259" key="9">
    <source>
        <dbReference type="PROSITE" id="PS50234"/>
    </source>
</evidence>
<reference evidence="10" key="1">
    <citation type="journal article" date="2021" name="Genome Biol. Evol.">
        <title>A High-Quality Reference Genome for a Parasitic Bivalve with Doubly Uniparental Inheritance (Bivalvia: Unionida).</title>
        <authorList>
            <person name="Smith C.H."/>
        </authorList>
    </citation>
    <scope>NUCLEOTIDE SEQUENCE</scope>
    <source>
        <strain evidence="10">CHS0354</strain>
    </source>
</reference>
<feature type="domain" description="VWFA" evidence="9">
    <location>
        <begin position="364"/>
        <end position="544"/>
    </location>
</feature>
<evidence type="ECO:0000256" key="4">
    <source>
        <dbReference type="ARBA" id="ARBA00023157"/>
    </source>
</evidence>
<dbReference type="SMART" id="SM00181">
    <property type="entry name" value="EGF"/>
    <property type="match status" value="4"/>
</dbReference>
<dbReference type="Gene3D" id="2.10.25.10">
    <property type="entry name" value="Laminin"/>
    <property type="match status" value="4"/>
</dbReference>
<dbReference type="InterPro" id="IPR002035">
    <property type="entry name" value="VWF_A"/>
</dbReference>
<evidence type="ECO:0000256" key="5">
    <source>
        <dbReference type="ARBA" id="ARBA00023180"/>
    </source>
</evidence>